<dbReference type="EMBL" id="JBHUCM010000038">
    <property type="protein sequence ID" value="MFD1543519.1"/>
    <property type="molecule type" value="Genomic_DNA"/>
</dbReference>
<dbReference type="InterPro" id="IPR005119">
    <property type="entry name" value="LysR_subst-bd"/>
</dbReference>
<protein>
    <submittedName>
        <fullName evidence="6">LysR family transcriptional regulator</fullName>
    </submittedName>
</protein>
<dbReference type="Pfam" id="PF03466">
    <property type="entry name" value="LysR_substrate"/>
    <property type="match status" value="1"/>
</dbReference>
<keyword evidence="2" id="KW-0805">Transcription regulation</keyword>
<reference evidence="7" key="1">
    <citation type="journal article" date="2019" name="Int. J. Syst. Evol. Microbiol.">
        <title>The Global Catalogue of Microorganisms (GCM) 10K type strain sequencing project: providing services to taxonomists for standard genome sequencing and annotation.</title>
        <authorList>
            <consortium name="The Broad Institute Genomics Platform"/>
            <consortium name="The Broad Institute Genome Sequencing Center for Infectious Disease"/>
            <person name="Wu L."/>
            <person name="Ma J."/>
        </authorList>
    </citation>
    <scope>NUCLEOTIDE SEQUENCE [LARGE SCALE GENOMIC DNA]</scope>
    <source>
        <strain evidence="7">CGMCC 1.15399</strain>
    </source>
</reference>
<evidence type="ECO:0000313" key="7">
    <source>
        <dbReference type="Proteomes" id="UP001597097"/>
    </source>
</evidence>
<dbReference type="InterPro" id="IPR000847">
    <property type="entry name" value="LysR_HTH_N"/>
</dbReference>
<evidence type="ECO:0000313" key="6">
    <source>
        <dbReference type="EMBL" id="MFD1543519.1"/>
    </source>
</evidence>
<name>A0ABW4GM99_9ACTN</name>
<evidence type="ECO:0000256" key="2">
    <source>
        <dbReference type="ARBA" id="ARBA00023015"/>
    </source>
</evidence>
<accession>A0ABW4GM99</accession>
<dbReference type="PANTHER" id="PTHR30346:SF28">
    <property type="entry name" value="HTH-TYPE TRANSCRIPTIONAL REGULATOR CYNR"/>
    <property type="match status" value="1"/>
</dbReference>
<proteinExistence type="inferred from homology"/>
<evidence type="ECO:0000256" key="4">
    <source>
        <dbReference type="ARBA" id="ARBA00023163"/>
    </source>
</evidence>
<keyword evidence="3" id="KW-0238">DNA-binding</keyword>
<keyword evidence="4" id="KW-0804">Transcription</keyword>
<gene>
    <name evidence="6" type="ORF">ACFSJ0_41205</name>
</gene>
<keyword evidence="7" id="KW-1185">Reference proteome</keyword>
<dbReference type="Pfam" id="PF00126">
    <property type="entry name" value="HTH_1"/>
    <property type="match status" value="1"/>
</dbReference>
<comment type="caution">
    <text evidence="6">The sequence shown here is derived from an EMBL/GenBank/DDBJ whole genome shotgun (WGS) entry which is preliminary data.</text>
</comment>
<dbReference type="PANTHER" id="PTHR30346">
    <property type="entry name" value="TRANSCRIPTIONAL DUAL REGULATOR HCAR-RELATED"/>
    <property type="match status" value="1"/>
</dbReference>
<feature type="domain" description="HTH lysR-type" evidence="5">
    <location>
        <begin position="1"/>
        <end position="58"/>
    </location>
</feature>
<dbReference type="RefSeq" id="WP_219529706.1">
    <property type="nucleotide sequence ID" value="NZ_JAHKRM010000007.1"/>
</dbReference>
<comment type="similarity">
    <text evidence="1">Belongs to the LysR transcriptional regulatory family.</text>
</comment>
<dbReference type="CDD" id="cd05466">
    <property type="entry name" value="PBP2_LTTR_substrate"/>
    <property type="match status" value="1"/>
</dbReference>
<evidence type="ECO:0000256" key="1">
    <source>
        <dbReference type="ARBA" id="ARBA00009437"/>
    </source>
</evidence>
<organism evidence="6 7">
    <name type="scientific">Nonomuraea guangzhouensis</name>
    <dbReference type="NCBI Taxonomy" id="1291555"/>
    <lineage>
        <taxon>Bacteria</taxon>
        <taxon>Bacillati</taxon>
        <taxon>Actinomycetota</taxon>
        <taxon>Actinomycetes</taxon>
        <taxon>Streptosporangiales</taxon>
        <taxon>Streptosporangiaceae</taxon>
        <taxon>Nonomuraea</taxon>
    </lineage>
</organism>
<evidence type="ECO:0000259" key="5">
    <source>
        <dbReference type="PROSITE" id="PS50931"/>
    </source>
</evidence>
<sequence length="293" mass="31400">MDLRLVAYFVAVVDHGGVTKAARALYIAQPSLSQAIRSLERQLGAQLFDRSGRGLTLTADGRAFAEPARQILADAEAAKRRVHAVRDLVTGRLEIAVLSALSADPLPELTSALHRRHPGILVTVRDPGSSSGVLSQVRQGEAELGLTDFPVQNDMVRTRELWEEEIALVMPPDLAATLPDPVPLTAIAGIPLVLESSQASGRAAIDSALGQALGFVAVECAHRQAIWELVMHGAGATFLPRRIAETELRNVVVRSTSPPVRRTVRLVFRPGPLSPAATAFLDVAAEMSRSRLS</sequence>
<evidence type="ECO:0000256" key="3">
    <source>
        <dbReference type="ARBA" id="ARBA00023125"/>
    </source>
</evidence>
<dbReference type="PROSITE" id="PS50931">
    <property type="entry name" value="HTH_LYSR"/>
    <property type="match status" value="1"/>
</dbReference>
<dbReference type="Proteomes" id="UP001597097">
    <property type="component" value="Unassembled WGS sequence"/>
</dbReference>